<keyword evidence="2" id="KW-1185">Reference proteome</keyword>
<organism evidence="1 2">
    <name type="scientific">Tritrichomonas musculus</name>
    <dbReference type="NCBI Taxonomy" id="1915356"/>
    <lineage>
        <taxon>Eukaryota</taxon>
        <taxon>Metamonada</taxon>
        <taxon>Parabasalia</taxon>
        <taxon>Tritrichomonadida</taxon>
        <taxon>Tritrichomonadidae</taxon>
        <taxon>Tritrichomonas</taxon>
    </lineage>
</organism>
<accession>A0ABR2H990</accession>
<evidence type="ECO:0008006" key="3">
    <source>
        <dbReference type="Google" id="ProtNLM"/>
    </source>
</evidence>
<gene>
    <name evidence="1" type="ORF">M9Y10_026359</name>
</gene>
<dbReference type="EMBL" id="JAPFFF010000039">
    <property type="protein sequence ID" value="KAK8842132.1"/>
    <property type="molecule type" value="Genomic_DNA"/>
</dbReference>
<dbReference type="PANTHER" id="PTHR24159">
    <property type="match status" value="1"/>
</dbReference>
<dbReference type="Gene3D" id="1.25.40.20">
    <property type="entry name" value="Ankyrin repeat-containing domain"/>
    <property type="match status" value="1"/>
</dbReference>
<dbReference type="InterPro" id="IPR036770">
    <property type="entry name" value="Ankyrin_rpt-contain_sf"/>
</dbReference>
<evidence type="ECO:0000313" key="2">
    <source>
        <dbReference type="Proteomes" id="UP001470230"/>
    </source>
</evidence>
<protein>
    <recommendedName>
        <fullName evidence="3">DUF3447 domain-containing protein</fullName>
    </recommendedName>
</protein>
<proteinExistence type="predicted"/>
<dbReference type="Proteomes" id="UP001470230">
    <property type="component" value="Unassembled WGS sequence"/>
</dbReference>
<reference evidence="1 2" key="1">
    <citation type="submission" date="2024-04" db="EMBL/GenBank/DDBJ databases">
        <title>Tritrichomonas musculus Genome.</title>
        <authorList>
            <person name="Alves-Ferreira E."/>
            <person name="Grigg M."/>
            <person name="Lorenzi H."/>
            <person name="Galac M."/>
        </authorList>
    </citation>
    <scope>NUCLEOTIDE SEQUENCE [LARGE SCALE GENOMIC DNA]</scope>
    <source>
        <strain evidence="1 2">EAF2021</strain>
    </source>
</reference>
<dbReference type="PANTHER" id="PTHR24159:SF5">
    <property type="entry name" value="ANK_REP_REGION DOMAIN-CONTAINING PROTEIN"/>
    <property type="match status" value="1"/>
</dbReference>
<dbReference type="SUPFAM" id="SSF140860">
    <property type="entry name" value="Pseudo ankyrin repeat-like"/>
    <property type="match status" value="1"/>
</dbReference>
<name>A0ABR2H990_9EUKA</name>
<comment type="caution">
    <text evidence="1">The sequence shown here is derived from an EMBL/GenBank/DDBJ whole genome shotgun (WGS) entry which is preliminary data.</text>
</comment>
<sequence>MSEQSFFTEMKTIEESLLNFIESEDKAKENYQHLIKLFNDQKIQENEHKLNAMLHLISKICNHHRCPNFYDKIHQILQFFKPHILNNFTNLEIFRIFIDNKLLLLYLFEEKYIVMDDRIASEFRKSYFFSTDYHNFFQPELLPFLKTQEHSIYDHRDSKINLKEFMVSFENDEEKSEFYKNRRIGENNDKICELIRNDSLDDFIIYINKLNISPSSYIKNSIFETNSFLLHQEEEDESVTFIEYAAFFGAIQIVKYLIANNVNSNRLLLFAIHSNNYELIQMLETDSTDYKEIFDMAIQCHHNEVANYIKTNHLENDGEIDDDSFKNCLKNYNFSFIQPKKIDIKYLEALCLYDYSYVLDIILKTNNIDVNDMIVLKFYNFSILF</sequence>
<evidence type="ECO:0000313" key="1">
    <source>
        <dbReference type="EMBL" id="KAK8842132.1"/>
    </source>
</evidence>